<evidence type="ECO:0000313" key="2">
    <source>
        <dbReference type="Proteomes" id="UP000659388"/>
    </source>
</evidence>
<keyword evidence="2" id="KW-1185">Reference proteome</keyword>
<name>A0A937FD22_9BACT</name>
<evidence type="ECO:0000313" key="1">
    <source>
        <dbReference type="EMBL" id="MBL3658979.1"/>
    </source>
</evidence>
<protein>
    <submittedName>
        <fullName evidence="1">Uncharacterized protein</fullName>
    </submittedName>
</protein>
<sequence>MDKICVFCGVKPVKKNKEHVLPQWLLKMTGDPNRKVTFGFNYNSGKQIEFNWQSFTAPSCTDCNERYAKFEGKVKVIVEKLQNREEITGTEALLLLDWLDKVRIGLWINYYYLENNKSQINPRLCIDNRIGKKDRFLQIHFLESKTNSSGLNAFGVETFVFQFNPSCFALRINNVLLFNGSNDFLISKNCGFPYPDKIVSKENGTLELSDWRYDRKKYLEIDNLPLFKGVLTLMQPIQTEMQYESNYYNDSYLVLNCLDRDKRIGNLFRVYNSDIISIDKIEDKLEYESVTGKEITILWQMIAKVYYAQNVFLKRVETNNEIFAKAIKVNEKTIDFYESKNKNFA</sequence>
<accession>A0A937FD22</accession>
<gene>
    <name evidence="1" type="ORF">JL102_22725</name>
</gene>
<comment type="caution">
    <text evidence="1">The sequence shown here is derived from an EMBL/GenBank/DDBJ whole genome shotgun (WGS) entry which is preliminary data.</text>
</comment>
<dbReference type="RefSeq" id="WP_202246773.1">
    <property type="nucleotide sequence ID" value="NZ_JAESIY010000021.1"/>
</dbReference>
<proteinExistence type="predicted"/>
<organism evidence="1 2">
    <name type="scientific">Fulvivirga sediminis</name>
    <dbReference type="NCBI Taxonomy" id="2803949"/>
    <lineage>
        <taxon>Bacteria</taxon>
        <taxon>Pseudomonadati</taxon>
        <taxon>Bacteroidota</taxon>
        <taxon>Cytophagia</taxon>
        <taxon>Cytophagales</taxon>
        <taxon>Fulvivirgaceae</taxon>
        <taxon>Fulvivirga</taxon>
    </lineage>
</organism>
<dbReference type="AlphaFoldDB" id="A0A937FD22"/>
<dbReference type="Proteomes" id="UP000659388">
    <property type="component" value="Unassembled WGS sequence"/>
</dbReference>
<dbReference type="EMBL" id="JAESIY010000021">
    <property type="protein sequence ID" value="MBL3658979.1"/>
    <property type="molecule type" value="Genomic_DNA"/>
</dbReference>
<reference evidence="1" key="1">
    <citation type="submission" date="2021-01" db="EMBL/GenBank/DDBJ databases">
        <title>Fulvivirga kasyanovii gen. nov., sp nov., a novel member of the phylum Bacteroidetes isolated from seawater in a mussel farm.</title>
        <authorList>
            <person name="Zhao L.-H."/>
            <person name="Wang Z.-J."/>
        </authorList>
    </citation>
    <scope>NUCLEOTIDE SEQUENCE</scope>
    <source>
        <strain evidence="1">2943</strain>
    </source>
</reference>